<comment type="caution">
    <text evidence="1">The sequence shown here is derived from an EMBL/GenBank/DDBJ whole genome shotgun (WGS) entry which is preliminary data.</text>
</comment>
<name>A0ABU6KD47_9BACI</name>
<evidence type="ECO:0000313" key="2">
    <source>
        <dbReference type="Proteomes" id="UP001335737"/>
    </source>
</evidence>
<organism evidence="1 2">
    <name type="scientific">Virgibacillus tibetensis</name>
    <dbReference type="NCBI Taxonomy" id="3042313"/>
    <lineage>
        <taxon>Bacteria</taxon>
        <taxon>Bacillati</taxon>
        <taxon>Bacillota</taxon>
        <taxon>Bacilli</taxon>
        <taxon>Bacillales</taxon>
        <taxon>Bacillaceae</taxon>
        <taxon>Virgibacillus</taxon>
    </lineage>
</organism>
<proteinExistence type="predicted"/>
<sequence length="45" mass="5165">MAPKRLVKGDTYRPVVTVIRVKADVPTIIVISGKRYIYQPESMFK</sequence>
<evidence type="ECO:0000313" key="1">
    <source>
        <dbReference type="EMBL" id="MEC5422374.1"/>
    </source>
</evidence>
<reference evidence="1 2" key="1">
    <citation type="journal article" date="2024" name="Int. J. Syst. Evol. Microbiol.">
        <title>Virgibacillus tibetensis sp. nov., isolated from salt lake on the Tibetan Plateau of China.</title>
        <authorList>
            <person name="Phurbu D."/>
            <person name="Liu Z.-X."/>
            <person name="Wang R."/>
            <person name="Zheng Y.-Y."/>
            <person name="Liu H.-C."/>
            <person name="Zhou Y.-G."/>
            <person name="Yu Y.-J."/>
            <person name="Li A.-H."/>
        </authorList>
    </citation>
    <scope>NUCLEOTIDE SEQUENCE [LARGE SCALE GENOMIC DNA]</scope>
    <source>
        <strain evidence="1 2">C22-A2</strain>
    </source>
</reference>
<accession>A0ABU6KD47</accession>
<protein>
    <submittedName>
        <fullName evidence="1">Uncharacterized protein</fullName>
    </submittedName>
</protein>
<dbReference type="EMBL" id="JARZFX010000001">
    <property type="protein sequence ID" value="MEC5422374.1"/>
    <property type="molecule type" value="Genomic_DNA"/>
</dbReference>
<keyword evidence="2" id="KW-1185">Reference proteome</keyword>
<dbReference type="Proteomes" id="UP001335737">
    <property type="component" value="Unassembled WGS sequence"/>
</dbReference>
<dbReference type="RefSeq" id="WP_327605941.1">
    <property type="nucleotide sequence ID" value="NZ_JARZFX010000001.1"/>
</dbReference>
<gene>
    <name evidence="1" type="ORF">QGM71_02570</name>
</gene>